<dbReference type="AlphaFoldDB" id="G2QI65"/>
<keyword evidence="2" id="KW-1185">Reference proteome</keyword>
<dbReference type="HOGENOM" id="CLU_3034038_0_0_1"/>
<proteinExistence type="predicted"/>
<accession>G2QI65</accession>
<gene>
    <name evidence="1" type="ORF">MYCTH_2309340</name>
</gene>
<dbReference type="VEuPathDB" id="FungiDB:MYCTH_2309340"/>
<evidence type="ECO:0000313" key="1">
    <source>
        <dbReference type="EMBL" id="AEO60254.1"/>
    </source>
</evidence>
<dbReference type="Proteomes" id="UP000007322">
    <property type="component" value="Chromosome 5"/>
</dbReference>
<organism evidence="1 2">
    <name type="scientific">Thermothelomyces thermophilus (strain ATCC 42464 / BCRC 31852 / DSM 1799)</name>
    <name type="common">Sporotrichum thermophile</name>
    <dbReference type="NCBI Taxonomy" id="573729"/>
    <lineage>
        <taxon>Eukaryota</taxon>
        <taxon>Fungi</taxon>
        <taxon>Dikarya</taxon>
        <taxon>Ascomycota</taxon>
        <taxon>Pezizomycotina</taxon>
        <taxon>Sordariomycetes</taxon>
        <taxon>Sordariomycetidae</taxon>
        <taxon>Sordariales</taxon>
        <taxon>Chaetomiaceae</taxon>
        <taxon>Thermothelomyces</taxon>
    </lineage>
</organism>
<dbReference type="KEGG" id="mtm:MYCTH_2309340"/>
<dbReference type="RefSeq" id="XP_003665499.1">
    <property type="nucleotide sequence ID" value="XM_003665451.1"/>
</dbReference>
<dbReference type="InParanoid" id="G2QI65"/>
<protein>
    <submittedName>
        <fullName evidence="1">Uncharacterized protein</fullName>
    </submittedName>
</protein>
<dbReference type="EMBL" id="CP003006">
    <property type="protein sequence ID" value="AEO60254.1"/>
    <property type="molecule type" value="Genomic_DNA"/>
</dbReference>
<name>G2QI65_THET4</name>
<reference evidence="1 2" key="1">
    <citation type="journal article" date="2011" name="Nat. Biotechnol.">
        <title>Comparative genomic analysis of the thermophilic biomass-degrading fungi Myceliophthora thermophila and Thielavia terrestris.</title>
        <authorList>
            <person name="Berka R.M."/>
            <person name="Grigoriev I.V."/>
            <person name="Otillar R."/>
            <person name="Salamov A."/>
            <person name="Grimwood J."/>
            <person name="Reid I."/>
            <person name="Ishmael N."/>
            <person name="John T."/>
            <person name="Darmond C."/>
            <person name="Moisan M.-C."/>
            <person name="Henrissat B."/>
            <person name="Coutinho P.M."/>
            <person name="Lombard V."/>
            <person name="Natvig D.O."/>
            <person name="Lindquist E."/>
            <person name="Schmutz J."/>
            <person name="Lucas S."/>
            <person name="Harris P."/>
            <person name="Powlowski J."/>
            <person name="Bellemare A."/>
            <person name="Taylor D."/>
            <person name="Butler G."/>
            <person name="de Vries R.P."/>
            <person name="Allijn I.E."/>
            <person name="van den Brink J."/>
            <person name="Ushinsky S."/>
            <person name="Storms R."/>
            <person name="Powell A.J."/>
            <person name="Paulsen I.T."/>
            <person name="Elbourne L.D.H."/>
            <person name="Baker S.E."/>
            <person name="Magnuson J."/>
            <person name="LaBoissiere S."/>
            <person name="Clutterbuck A.J."/>
            <person name="Martinez D."/>
            <person name="Wogulis M."/>
            <person name="de Leon A.L."/>
            <person name="Rey M.W."/>
            <person name="Tsang A."/>
        </authorList>
    </citation>
    <scope>NUCLEOTIDE SEQUENCE [LARGE SCALE GENOMIC DNA]</scope>
    <source>
        <strain evidence="2">ATCC 42464 / BCRC 31852 / DSM 1799</strain>
    </source>
</reference>
<evidence type="ECO:0000313" key="2">
    <source>
        <dbReference type="Proteomes" id="UP000007322"/>
    </source>
</evidence>
<dbReference type="GeneID" id="11511259"/>
<sequence>MDIFDFNISPLSTVGKLDMGRCAFESGRTEGQMRLEDAGTKSEIRFGDGLMYKQG</sequence>